<evidence type="ECO:0000256" key="1">
    <source>
        <dbReference type="ARBA" id="ARBA00022729"/>
    </source>
</evidence>
<dbReference type="PANTHER" id="PTHR33619">
    <property type="entry name" value="POLYSACCHARIDE EXPORT PROTEIN GFCE-RELATED"/>
    <property type="match status" value="1"/>
</dbReference>
<dbReference type="Gene3D" id="3.10.560.10">
    <property type="entry name" value="Outer membrane lipoprotein wza domain like"/>
    <property type="match status" value="3"/>
</dbReference>
<gene>
    <name evidence="5" type="ORF">EV670_2004</name>
</gene>
<name>A0A4Q7VMR1_9BURK</name>
<evidence type="ECO:0000313" key="6">
    <source>
        <dbReference type="Proteomes" id="UP000293671"/>
    </source>
</evidence>
<accession>A0A4Q7VMR1</accession>
<dbReference type="Pfam" id="PF10531">
    <property type="entry name" value="SLBB"/>
    <property type="match status" value="1"/>
</dbReference>
<keyword evidence="6" id="KW-1185">Reference proteome</keyword>
<dbReference type="InterPro" id="IPR019554">
    <property type="entry name" value="Soluble_ligand-bd"/>
</dbReference>
<organism evidence="5 6">
    <name type="scientific">Rivibacter subsaxonicus</name>
    <dbReference type="NCBI Taxonomy" id="457575"/>
    <lineage>
        <taxon>Bacteria</taxon>
        <taxon>Pseudomonadati</taxon>
        <taxon>Pseudomonadota</taxon>
        <taxon>Betaproteobacteria</taxon>
        <taxon>Burkholderiales</taxon>
        <taxon>Rivibacter</taxon>
    </lineage>
</organism>
<feature type="signal peptide" evidence="2">
    <location>
        <begin position="1"/>
        <end position="27"/>
    </location>
</feature>
<feature type="domain" description="Polysaccharide export protein N-terminal" evidence="3">
    <location>
        <begin position="97"/>
        <end position="164"/>
    </location>
</feature>
<dbReference type="RefSeq" id="WP_130431733.1">
    <property type="nucleotide sequence ID" value="NZ_SHKP01000006.1"/>
</dbReference>
<dbReference type="EMBL" id="SHKP01000006">
    <property type="protein sequence ID" value="RZT97613.1"/>
    <property type="molecule type" value="Genomic_DNA"/>
</dbReference>
<evidence type="ECO:0000256" key="2">
    <source>
        <dbReference type="SAM" id="SignalP"/>
    </source>
</evidence>
<keyword evidence="1 2" id="KW-0732">Signal</keyword>
<sequence>MNRRLTLRSIRALAALLATAGAALAQAQLTNDPLNTSPRGATQLPALRTIAAPAPAPAPAPVPTPMPPDPSTAAKPLVFGSQIFSGRFASEAFNGFNADYQLAIGDRISVRMWGAFNFDAVLAIDPQGNVFIPNVGPVNAAGVRNGDLNHHVEAQIKRVFRANVGVYATLEAAQPVKVYVTGFVRAPGLYGGLSSDSVLYYLDKAGGIDPERGSYLAVDVRRAGKTRAQFNLYRFLLDGQIEPLQLQDGDTVVVAPRQYTVQVGGEVLNPYIFEFSKSSVDAAELLAVARPRPGATHLSVVRKVGAERRSDYYPLAEASRVTIADGDEVSVTSDKYPGTILVRIEGAHLGERTLVLPYGSRLKDAMARLRPAPQANVDAVQLYRRSVATRQKELLETSLRGLETYALTARSATSEEAALRTREAELLLQYIERAKTVQPKGQVVLAQKEQAPSTLLEDGDVIRVPEHSNLVLVGGEVNAPNALVFEEGTSAKEYIKRAGGFTQRADSARLLVMHQDGSVAEDPSNGMRPGDEILVLPKIETKTVEITRGITQIVYQIAVAAKVLFDL</sequence>
<evidence type="ECO:0000259" key="3">
    <source>
        <dbReference type="Pfam" id="PF02563"/>
    </source>
</evidence>
<feature type="domain" description="Soluble ligand binding" evidence="4">
    <location>
        <begin position="471"/>
        <end position="518"/>
    </location>
</feature>
<reference evidence="5 6" key="1">
    <citation type="submission" date="2019-02" db="EMBL/GenBank/DDBJ databases">
        <title>Genomic Encyclopedia of Type Strains, Phase IV (KMG-IV): sequencing the most valuable type-strain genomes for metagenomic binning, comparative biology and taxonomic classification.</title>
        <authorList>
            <person name="Goeker M."/>
        </authorList>
    </citation>
    <scope>NUCLEOTIDE SEQUENCE [LARGE SCALE GENOMIC DNA]</scope>
    <source>
        <strain evidence="5 6">DSM 19570</strain>
    </source>
</reference>
<feature type="chain" id="PRO_5021001725" evidence="2">
    <location>
        <begin position="28"/>
        <end position="567"/>
    </location>
</feature>
<evidence type="ECO:0000313" key="5">
    <source>
        <dbReference type="EMBL" id="RZT97613.1"/>
    </source>
</evidence>
<protein>
    <submittedName>
        <fullName evidence="5">Protein involved in polysaccharide export with SLBB domain</fullName>
    </submittedName>
</protein>
<dbReference type="PANTHER" id="PTHR33619:SF3">
    <property type="entry name" value="POLYSACCHARIDE EXPORT PROTEIN GFCE-RELATED"/>
    <property type="match status" value="1"/>
</dbReference>
<dbReference type="AlphaFoldDB" id="A0A4Q7VMR1"/>
<dbReference type="GO" id="GO:0015159">
    <property type="term" value="F:polysaccharide transmembrane transporter activity"/>
    <property type="evidence" value="ECO:0007669"/>
    <property type="project" value="InterPro"/>
</dbReference>
<proteinExistence type="predicted"/>
<dbReference type="Proteomes" id="UP000293671">
    <property type="component" value="Unassembled WGS sequence"/>
</dbReference>
<comment type="caution">
    <text evidence="5">The sequence shown here is derived from an EMBL/GenBank/DDBJ whole genome shotgun (WGS) entry which is preliminary data.</text>
</comment>
<dbReference type="OrthoDB" id="9815244at2"/>
<evidence type="ECO:0000259" key="4">
    <source>
        <dbReference type="Pfam" id="PF10531"/>
    </source>
</evidence>
<dbReference type="InterPro" id="IPR003715">
    <property type="entry name" value="Poly_export_N"/>
</dbReference>
<dbReference type="InterPro" id="IPR049712">
    <property type="entry name" value="Poly_export"/>
</dbReference>
<dbReference type="Gene3D" id="3.30.1950.10">
    <property type="entry name" value="wza like domain"/>
    <property type="match status" value="1"/>
</dbReference>
<dbReference type="Pfam" id="PF02563">
    <property type="entry name" value="Poly_export"/>
    <property type="match status" value="1"/>
</dbReference>